<proteinExistence type="predicted"/>
<accession>A0ABW9XSI0</accession>
<dbReference type="Gene3D" id="3.30.420.40">
    <property type="match status" value="2"/>
</dbReference>
<sequence>MHNQFLIAVDSGKSHTKACMTEDGEYVKVKFQTKMEEVQDIGIEVTPNSFIIEYEGKNFLVGDMLDESKLDFRLTKASETHRICIYLAIAQLLSKSKQSIALANIALAVNIPLSIYKNELQKTAFSDFIMRNGDIIAISYNNKPFAFRISTLLLLPEGLGPIYSEIHQYRDKRLLIVDIGSLNVNFQEFNNLIPVYEKMITSDHGVATLRGKIADQLTTRYGVSISDSDVEAVYRDKYLYLNGEKQSESKEIVEKLTLNHVKEILNFARSRKLSFANTELVCVGGGSLLLKDYILTEYPAAFIPSDPQWANALSFLVILEAKQRGKTA</sequence>
<dbReference type="CDD" id="cd24026">
    <property type="entry name" value="ASKHA_NBD_ParM_Alp12-like"/>
    <property type="match status" value="1"/>
</dbReference>
<dbReference type="Pfam" id="PF17989">
    <property type="entry name" value="ALP_N"/>
    <property type="match status" value="1"/>
</dbReference>
<comment type="caution">
    <text evidence="2">The sequence shown here is derived from an EMBL/GenBank/DDBJ whole genome shotgun (WGS) entry which is preliminary data.</text>
</comment>
<feature type="domain" description="Actin-like protein N-terminal" evidence="1">
    <location>
        <begin position="8"/>
        <end position="160"/>
    </location>
</feature>
<dbReference type="SUPFAM" id="SSF53067">
    <property type="entry name" value="Actin-like ATPase domain"/>
    <property type="match status" value="2"/>
</dbReference>
<dbReference type="EMBL" id="JAAAMV010000013">
    <property type="protein sequence ID" value="NBD25627.1"/>
    <property type="molecule type" value="Genomic_DNA"/>
</dbReference>
<dbReference type="Proteomes" id="UP000665561">
    <property type="component" value="Unassembled WGS sequence"/>
</dbReference>
<protein>
    <recommendedName>
        <fullName evidence="1">Actin-like protein N-terminal domain-containing protein</fullName>
    </recommendedName>
</protein>
<dbReference type="RefSeq" id="WP_161744438.1">
    <property type="nucleotide sequence ID" value="NZ_JAAAMV010000013.1"/>
</dbReference>
<dbReference type="InterPro" id="IPR040607">
    <property type="entry name" value="ALP_N"/>
</dbReference>
<name>A0ABW9XSI0_9BACL</name>
<reference evidence="2 3" key="1">
    <citation type="submission" date="2020-01" db="EMBL/GenBank/DDBJ databases">
        <title>Paenibacillus soybeanensis sp. nov. isolated from the nodules of soybean (Glycine max(L.) Merr).</title>
        <authorList>
            <person name="Wang H."/>
        </authorList>
    </citation>
    <scope>NUCLEOTIDE SEQUENCE [LARGE SCALE GENOMIC DNA]</scope>
    <source>
        <strain evidence="2 3">T1</strain>
    </source>
</reference>
<keyword evidence="3" id="KW-1185">Reference proteome</keyword>
<organism evidence="2 3">
    <name type="scientific">Paenibacillus glycinis</name>
    <dbReference type="NCBI Taxonomy" id="2697035"/>
    <lineage>
        <taxon>Bacteria</taxon>
        <taxon>Bacillati</taxon>
        <taxon>Bacillota</taxon>
        <taxon>Bacilli</taxon>
        <taxon>Bacillales</taxon>
        <taxon>Paenibacillaceae</taxon>
        <taxon>Paenibacillus</taxon>
    </lineage>
</organism>
<gene>
    <name evidence="2" type="ORF">GT019_17280</name>
</gene>
<evidence type="ECO:0000313" key="2">
    <source>
        <dbReference type="EMBL" id="NBD25627.1"/>
    </source>
</evidence>
<evidence type="ECO:0000313" key="3">
    <source>
        <dbReference type="Proteomes" id="UP000665561"/>
    </source>
</evidence>
<evidence type="ECO:0000259" key="1">
    <source>
        <dbReference type="Pfam" id="PF17989"/>
    </source>
</evidence>
<dbReference type="InterPro" id="IPR043129">
    <property type="entry name" value="ATPase_NBD"/>
</dbReference>